<reference evidence="2 3" key="1">
    <citation type="journal article" date="2016" name="Arch. Microbiol.">
        <title>Streptomyces zhihengii sp. nov., isolated from rhizospheric soil of Psammosilene tunicoides.</title>
        <authorList>
            <person name="Huang M.J."/>
            <person name="Fei J.J."/>
            <person name="Salam N."/>
            <person name="Kim C.J."/>
            <person name="Hozzein W.N."/>
            <person name="Xiao M."/>
            <person name="Huang H.Q."/>
            <person name="Li W.J."/>
        </authorList>
    </citation>
    <scope>NUCLEOTIDE SEQUENCE [LARGE SCALE GENOMIC DNA]</scope>
    <source>
        <strain evidence="2 3">YIM T102</strain>
    </source>
</reference>
<dbReference type="RefSeq" id="WP_205372229.1">
    <property type="nucleotide sequence ID" value="NZ_JAFEJA010000001.1"/>
</dbReference>
<evidence type="ECO:0000313" key="3">
    <source>
        <dbReference type="Proteomes" id="UP000664109"/>
    </source>
</evidence>
<accession>A0ABS2UK33</accession>
<dbReference type="EMBL" id="JAFEJA010000001">
    <property type="protein sequence ID" value="MBM9617901.1"/>
    <property type="molecule type" value="Genomic_DNA"/>
</dbReference>
<protein>
    <recommendedName>
        <fullName evidence="1">Clp R domain-containing protein</fullName>
    </recommendedName>
</protein>
<dbReference type="SUPFAM" id="SSF81923">
    <property type="entry name" value="Double Clp-N motif"/>
    <property type="match status" value="1"/>
</dbReference>
<proteinExistence type="predicted"/>
<dbReference type="InterPro" id="IPR004176">
    <property type="entry name" value="Clp_R_N"/>
</dbReference>
<dbReference type="InterPro" id="IPR036628">
    <property type="entry name" value="Clp_N_dom_sf"/>
</dbReference>
<sequence length="347" mass="36507">MTAIKEPAWNVVGILGAARGARASADGPIGSEHLLAGITTARGPAREALDGEGATRTVLMAVLRDRRGGDGDWGGSDDAGAAVASTDVLGEDGDRGIRLTGAAARALTAAMRQAQREDAPKFTAVHLLRALLEEDNRAVELLGACSVSPLTVRTRLDGGTAAGHDDLDPLLHPTREVLLGRGVYRHLPLWKRWMLTFAGVNWAARPAWWAAMETYEQARRLGCREPGTEHILLAVLATHELALRHPHLAKEAAPGDDSRYAGGELLAGLGIDHAAVHRALTGGRVRLTADARPARAYLDAATRPYATSPAGSCALPAADPGTGPLIEALLHDDTRARQLIDALTPGS</sequence>
<gene>
    <name evidence="2" type="ORF">JE024_03940</name>
</gene>
<name>A0ABS2UK33_9ACTN</name>
<dbReference type="Gene3D" id="1.10.1780.10">
    <property type="entry name" value="Clp, N-terminal domain"/>
    <property type="match status" value="2"/>
</dbReference>
<dbReference type="Proteomes" id="UP000664109">
    <property type="component" value="Unassembled WGS sequence"/>
</dbReference>
<organism evidence="2 3">
    <name type="scientific">Streptomyces zhihengii</name>
    <dbReference type="NCBI Taxonomy" id="1818004"/>
    <lineage>
        <taxon>Bacteria</taxon>
        <taxon>Bacillati</taxon>
        <taxon>Actinomycetota</taxon>
        <taxon>Actinomycetes</taxon>
        <taxon>Kitasatosporales</taxon>
        <taxon>Streptomycetaceae</taxon>
        <taxon>Streptomyces</taxon>
    </lineage>
</organism>
<evidence type="ECO:0000313" key="2">
    <source>
        <dbReference type="EMBL" id="MBM9617901.1"/>
    </source>
</evidence>
<evidence type="ECO:0000259" key="1">
    <source>
        <dbReference type="Pfam" id="PF02861"/>
    </source>
</evidence>
<comment type="caution">
    <text evidence="2">The sequence shown here is derived from an EMBL/GenBank/DDBJ whole genome shotgun (WGS) entry which is preliminary data.</text>
</comment>
<feature type="domain" description="Clp R" evidence="1">
    <location>
        <begin position="99"/>
        <end position="160"/>
    </location>
</feature>
<keyword evidence="3" id="KW-1185">Reference proteome</keyword>
<dbReference type="Pfam" id="PF02861">
    <property type="entry name" value="Clp_N"/>
    <property type="match status" value="1"/>
</dbReference>